<dbReference type="Gene3D" id="3.40.50.1820">
    <property type="entry name" value="alpha/beta hydrolase"/>
    <property type="match status" value="1"/>
</dbReference>
<comment type="caution">
    <text evidence="2">The sequence shown here is derived from an EMBL/GenBank/DDBJ whole genome shotgun (WGS) entry which is preliminary data.</text>
</comment>
<gene>
    <name evidence="2" type="ORF">D4765_14140</name>
</gene>
<dbReference type="PANTHER" id="PTHR43798:SF33">
    <property type="entry name" value="HYDROLASE, PUTATIVE (AFU_ORTHOLOGUE AFUA_2G14860)-RELATED"/>
    <property type="match status" value="1"/>
</dbReference>
<dbReference type="RefSeq" id="WP_136642937.1">
    <property type="nucleotide sequence ID" value="NZ_QYRT01000031.1"/>
</dbReference>
<dbReference type="Pfam" id="PF00561">
    <property type="entry name" value="Abhydrolase_1"/>
    <property type="match status" value="1"/>
</dbReference>
<organism evidence="2 3">
    <name type="scientific">Subtercola vilae</name>
    <dbReference type="NCBI Taxonomy" id="2056433"/>
    <lineage>
        <taxon>Bacteria</taxon>
        <taxon>Bacillati</taxon>
        <taxon>Actinomycetota</taxon>
        <taxon>Actinomycetes</taxon>
        <taxon>Micrococcales</taxon>
        <taxon>Microbacteriaceae</taxon>
        <taxon>Subtercola</taxon>
    </lineage>
</organism>
<dbReference type="AlphaFoldDB" id="A0A4T2BQD5"/>
<dbReference type="EMBL" id="QYRT01000031">
    <property type="protein sequence ID" value="TIH33815.1"/>
    <property type="molecule type" value="Genomic_DNA"/>
</dbReference>
<dbReference type="PANTHER" id="PTHR43798">
    <property type="entry name" value="MONOACYLGLYCEROL LIPASE"/>
    <property type="match status" value="1"/>
</dbReference>
<dbReference type="InterPro" id="IPR000073">
    <property type="entry name" value="AB_hydrolase_1"/>
</dbReference>
<dbReference type="GO" id="GO:0016020">
    <property type="term" value="C:membrane"/>
    <property type="evidence" value="ECO:0007669"/>
    <property type="project" value="TreeGrafter"/>
</dbReference>
<dbReference type="GO" id="GO:0016787">
    <property type="term" value="F:hydrolase activity"/>
    <property type="evidence" value="ECO:0007669"/>
    <property type="project" value="UniProtKB-KW"/>
</dbReference>
<dbReference type="OrthoDB" id="9769541at2"/>
<dbReference type="InterPro" id="IPR029058">
    <property type="entry name" value="AB_hydrolase_fold"/>
</dbReference>
<evidence type="ECO:0000313" key="2">
    <source>
        <dbReference type="EMBL" id="TIH33815.1"/>
    </source>
</evidence>
<dbReference type="InterPro" id="IPR050266">
    <property type="entry name" value="AB_hydrolase_sf"/>
</dbReference>
<evidence type="ECO:0000313" key="3">
    <source>
        <dbReference type="Proteomes" id="UP000306192"/>
    </source>
</evidence>
<keyword evidence="2" id="KW-0378">Hydrolase</keyword>
<feature type="domain" description="AB hydrolase-1" evidence="1">
    <location>
        <begin position="19"/>
        <end position="99"/>
    </location>
</feature>
<keyword evidence="3" id="KW-1185">Reference proteome</keyword>
<dbReference type="Proteomes" id="UP000306192">
    <property type="component" value="Unassembled WGS sequence"/>
</dbReference>
<protein>
    <submittedName>
        <fullName evidence="2">Alpha/beta fold hydrolase</fullName>
    </submittedName>
</protein>
<evidence type="ECO:0000259" key="1">
    <source>
        <dbReference type="Pfam" id="PF00561"/>
    </source>
</evidence>
<sequence length="102" mass="11007">MAEEYRVFRMPKQPGIHRPTVQLLHGIALSHRSPTRAGRLRARRGDIIGIDLPGFGGTRRAKNLLSVEAYAAGIAGVLDRLEADPVITVGHSMGAQCAVELP</sequence>
<name>A0A4T2BQD5_9MICO</name>
<dbReference type="SUPFAM" id="SSF53474">
    <property type="entry name" value="alpha/beta-Hydrolases"/>
    <property type="match status" value="1"/>
</dbReference>
<accession>A0A4T2BQD5</accession>
<reference evidence="2 3" key="1">
    <citation type="journal article" date="2019" name="Microorganisms">
        <title>Systematic Affiliation and Genome Analysis of Subtercola vilae DB165(T) with Particular Emphasis on Cold Adaptation of an Isolate from a High-Altitude Cold Volcano Lake.</title>
        <authorList>
            <person name="Villalobos A.S."/>
            <person name="Wiese J."/>
            <person name="Imhoff J.F."/>
            <person name="Dorador C."/>
            <person name="Keller A."/>
            <person name="Hentschel U."/>
        </authorList>
    </citation>
    <scope>NUCLEOTIDE SEQUENCE [LARGE SCALE GENOMIC DNA]</scope>
    <source>
        <strain evidence="2 3">DB165</strain>
    </source>
</reference>
<proteinExistence type="predicted"/>